<dbReference type="Proteomes" id="UP000006727">
    <property type="component" value="Chromosome 17"/>
</dbReference>
<dbReference type="GO" id="GO:0005524">
    <property type="term" value="F:ATP binding"/>
    <property type="evidence" value="ECO:0007669"/>
    <property type="project" value="UniProtKB-KW"/>
</dbReference>
<dbReference type="InterPro" id="IPR051681">
    <property type="entry name" value="Ser/Thr_Kinases-Pseudokinases"/>
</dbReference>
<dbReference type="Gramene" id="Pp3c17_8300V3.2">
    <property type="protein sequence ID" value="Pp3c17_8300V3.2"/>
    <property type="gene ID" value="Pp3c17_8300"/>
</dbReference>
<feature type="compositionally biased region" description="Polar residues" evidence="7">
    <location>
        <begin position="313"/>
        <end position="332"/>
    </location>
</feature>
<keyword evidence="2" id="KW-0808">Transferase</keyword>
<evidence type="ECO:0000256" key="7">
    <source>
        <dbReference type="SAM" id="MobiDB-lite"/>
    </source>
</evidence>
<evidence type="ECO:0000313" key="11">
    <source>
        <dbReference type="Proteomes" id="UP000006727"/>
    </source>
</evidence>
<dbReference type="Gene3D" id="1.25.40.20">
    <property type="entry name" value="Ankyrin repeat-containing domain"/>
    <property type="match status" value="1"/>
</dbReference>
<comment type="similarity">
    <text evidence="1">Belongs to the protein kinase superfamily. TKL Ser/Thr protein kinase family.</text>
</comment>
<evidence type="ECO:0000259" key="8">
    <source>
        <dbReference type="PROSITE" id="PS50011"/>
    </source>
</evidence>
<dbReference type="GeneID" id="112294778"/>
<dbReference type="Gramene" id="Pp3c17_8300V3.1">
    <property type="protein sequence ID" value="Pp3c17_8300V3.1"/>
    <property type="gene ID" value="Pp3c17_8300"/>
</dbReference>
<dbReference type="SUPFAM" id="SSF48403">
    <property type="entry name" value="Ankyrin repeat"/>
    <property type="match status" value="1"/>
</dbReference>
<dbReference type="AlphaFoldDB" id="A0A2K1J351"/>
<dbReference type="PIRSF" id="PIRSF000654">
    <property type="entry name" value="Integrin-linked_kinase"/>
    <property type="match status" value="1"/>
</dbReference>
<dbReference type="Pfam" id="PF07714">
    <property type="entry name" value="PK_Tyr_Ser-Thr"/>
    <property type="match status" value="1"/>
</dbReference>
<keyword evidence="11" id="KW-1185">Reference proteome</keyword>
<dbReference type="FunFam" id="1.25.40.20:FF:000439">
    <property type="entry name" value="Integrin-linked protein kinase family"/>
    <property type="match status" value="1"/>
</dbReference>
<name>A0A2K1J351_PHYPA</name>
<evidence type="ECO:0000256" key="1">
    <source>
        <dbReference type="ARBA" id="ARBA00005843"/>
    </source>
</evidence>
<dbReference type="PANTHER" id="PTHR44329">
    <property type="entry name" value="SERINE/THREONINE-PROTEIN KINASE TNNI3K-RELATED"/>
    <property type="match status" value="1"/>
</dbReference>
<dbReference type="PROSITE" id="PS50088">
    <property type="entry name" value="ANK_REPEAT"/>
    <property type="match status" value="1"/>
</dbReference>
<dbReference type="PANTHER" id="PTHR44329:SF140">
    <property type="entry name" value="INACTIVE PROTEIN TYROSINE KINASE PTKL"/>
    <property type="match status" value="1"/>
</dbReference>
<dbReference type="EMBL" id="ABEU02000017">
    <property type="protein sequence ID" value="PNR35952.1"/>
    <property type="molecule type" value="Genomic_DNA"/>
</dbReference>
<reference evidence="9 11" key="1">
    <citation type="journal article" date="2008" name="Science">
        <title>The Physcomitrella genome reveals evolutionary insights into the conquest of land by plants.</title>
        <authorList>
            <person name="Rensing S."/>
            <person name="Lang D."/>
            <person name="Zimmer A."/>
            <person name="Terry A."/>
            <person name="Salamov A."/>
            <person name="Shapiro H."/>
            <person name="Nishiyama T."/>
            <person name="Perroud P.-F."/>
            <person name="Lindquist E."/>
            <person name="Kamisugi Y."/>
            <person name="Tanahashi T."/>
            <person name="Sakakibara K."/>
            <person name="Fujita T."/>
            <person name="Oishi K."/>
            <person name="Shin-I T."/>
            <person name="Kuroki Y."/>
            <person name="Toyoda A."/>
            <person name="Suzuki Y."/>
            <person name="Hashimoto A."/>
            <person name="Yamaguchi K."/>
            <person name="Sugano A."/>
            <person name="Kohara Y."/>
            <person name="Fujiyama A."/>
            <person name="Anterola A."/>
            <person name="Aoki S."/>
            <person name="Ashton N."/>
            <person name="Barbazuk W.B."/>
            <person name="Barker E."/>
            <person name="Bennetzen J."/>
            <person name="Bezanilla M."/>
            <person name="Blankenship R."/>
            <person name="Cho S.H."/>
            <person name="Dutcher S."/>
            <person name="Estelle M."/>
            <person name="Fawcett J.A."/>
            <person name="Gundlach H."/>
            <person name="Hanada K."/>
            <person name="Heyl A."/>
            <person name="Hicks K.A."/>
            <person name="Hugh J."/>
            <person name="Lohr M."/>
            <person name="Mayer K."/>
            <person name="Melkozernov A."/>
            <person name="Murata T."/>
            <person name="Nelson D."/>
            <person name="Pils B."/>
            <person name="Prigge M."/>
            <person name="Reiss B."/>
            <person name="Renner T."/>
            <person name="Rombauts S."/>
            <person name="Rushton P."/>
            <person name="Sanderfoot A."/>
            <person name="Schween G."/>
            <person name="Shiu S.-H."/>
            <person name="Stueber K."/>
            <person name="Theodoulou F.L."/>
            <person name="Tu H."/>
            <person name="Van de Peer Y."/>
            <person name="Verrier P.J."/>
            <person name="Waters E."/>
            <person name="Wood A."/>
            <person name="Yang L."/>
            <person name="Cove D."/>
            <person name="Cuming A."/>
            <person name="Hasebe M."/>
            <person name="Lucas S."/>
            <person name="Mishler D.B."/>
            <person name="Reski R."/>
            <person name="Grigoriev I."/>
            <person name="Quatrano R.S."/>
            <person name="Boore J.L."/>
        </authorList>
    </citation>
    <scope>NUCLEOTIDE SEQUENCE [LARGE SCALE GENOMIC DNA]</scope>
    <source>
        <strain evidence="10 11">cv. Gransden 2004</strain>
    </source>
</reference>
<dbReference type="OrthoDB" id="4062651at2759"/>
<accession>A0A2K1J351</accession>
<evidence type="ECO:0000256" key="5">
    <source>
        <dbReference type="ARBA" id="ARBA00022840"/>
    </source>
</evidence>
<reference evidence="10" key="3">
    <citation type="submission" date="2020-12" db="UniProtKB">
        <authorList>
            <consortium name="EnsemblPlants"/>
        </authorList>
    </citation>
    <scope>IDENTIFICATION</scope>
</reference>
<evidence type="ECO:0000313" key="10">
    <source>
        <dbReference type="EnsemblPlants" id="Pp3c17_8300V3.1"/>
    </source>
</evidence>
<dbReference type="InterPro" id="IPR000719">
    <property type="entry name" value="Prot_kinase_dom"/>
</dbReference>
<keyword evidence="6" id="KW-0040">ANK repeat</keyword>
<dbReference type="SUPFAM" id="SSF56112">
    <property type="entry name" value="Protein kinase-like (PK-like)"/>
    <property type="match status" value="1"/>
</dbReference>
<dbReference type="PROSITE" id="PS50011">
    <property type="entry name" value="PROTEIN_KINASE_DOM"/>
    <property type="match status" value="1"/>
</dbReference>
<dbReference type="InterPro" id="IPR001245">
    <property type="entry name" value="Ser-Thr/Tyr_kinase_cat_dom"/>
</dbReference>
<dbReference type="PROSITE" id="PS50297">
    <property type="entry name" value="ANK_REP_REGION"/>
    <property type="match status" value="1"/>
</dbReference>
<dbReference type="Pfam" id="PF12796">
    <property type="entry name" value="Ank_2"/>
    <property type="match status" value="1"/>
</dbReference>
<proteinExistence type="inferred from homology"/>
<dbReference type="Gene3D" id="3.30.200.20">
    <property type="entry name" value="Phosphorylase Kinase, domain 1"/>
    <property type="match status" value="1"/>
</dbReference>
<evidence type="ECO:0000256" key="6">
    <source>
        <dbReference type="PROSITE-ProRule" id="PRU00023"/>
    </source>
</evidence>
<dbReference type="SMART" id="SM00248">
    <property type="entry name" value="ANK"/>
    <property type="match status" value="3"/>
</dbReference>
<dbReference type="InterPro" id="IPR002110">
    <property type="entry name" value="Ankyrin_rpt"/>
</dbReference>
<dbReference type="FunFam" id="1.10.510.10:FF:001940">
    <property type="entry name" value="Predicted protein"/>
    <property type="match status" value="1"/>
</dbReference>
<evidence type="ECO:0000256" key="2">
    <source>
        <dbReference type="ARBA" id="ARBA00022679"/>
    </source>
</evidence>
<dbReference type="InterPro" id="IPR036770">
    <property type="entry name" value="Ankyrin_rpt-contain_sf"/>
</dbReference>
<dbReference type="Gene3D" id="1.10.510.10">
    <property type="entry name" value="Transferase(Phosphotransferase) domain 1"/>
    <property type="match status" value="1"/>
</dbReference>
<keyword evidence="3" id="KW-0547">Nucleotide-binding</keyword>
<keyword evidence="5" id="KW-0067">ATP-binding</keyword>
<dbReference type="PaxDb" id="3218-PP1S392_39V6.1"/>
<feature type="region of interest" description="Disordered" evidence="7">
    <location>
        <begin position="312"/>
        <end position="332"/>
    </location>
</feature>
<evidence type="ECO:0000256" key="4">
    <source>
        <dbReference type="ARBA" id="ARBA00022777"/>
    </source>
</evidence>
<keyword evidence="4" id="KW-0418">Kinase</keyword>
<feature type="domain" description="Protein kinase" evidence="8">
    <location>
        <begin position="154"/>
        <end position="447"/>
    </location>
</feature>
<protein>
    <recommendedName>
        <fullName evidence="8">Protein kinase domain-containing protein</fullName>
    </recommendedName>
</protein>
<dbReference type="GO" id="GO:0007165">
    <property type="term" value="P:signal transduction"/>
    <property type="evidence" value="ECO:0000318"/>
    <property type="project" value="GO_Central"/>
</dbReference>
<reference evidence="9 11" key="2">
    <citation type="journal article" date="2018" name="Plant J.">
        <title>The Physcomitrella patens chromosome-scale assembly reveals moss genome structure and evolution.</title>
        <authorList>
            <person name="Lang D."/>
            <person name="Ullrich K.K."/>
            <person name="Murat F."/>
            <person name="Fuchs J."/>
            <person name="Jenkins J."/>
            <person name="Haas F.B."/>
            <person name="Piednoel M."/>
            <person name="Gundlach H."/>
            <person name="Van Bel M."/>
            <person name="Meyberg R."/>
            <person name="Vives C."/>
            <person name="Morata J."/>
            <person name="Symeonidi A."/>
            <person name="Hiss M."/>
            <person name="Muchero W."/>
            <person name="Kamisugi Y."/>
            <person name="Saleh O."/>
            <person name="Blanc G."/>
            <person name="Decker E.L."/>
            <person name="van Gessel N."/>
            <person name="Grimwood J."/>
            <person name="Hayes R.D."/>
            <person name="Graham S.W."/>
            <person name="Gunter L.E."/>
            <person name="McDaniel S.F."/>
            <person name="Hoernstein S.N.W."/>
            <person name="Larsson A."/>
            <person name="Li F.W."/>
            <person name="Perroud P.F."/>
            <person name="Phillips J."/>
            <person name="Ranjan P."/>
            <person name="Rokshar D.S."/>
            <person name="Rothfels C.J."/>
            <person name="Schneider L."/>
            <person name="Shu S."/>
            <person name="Stevenson D.W."/>
            <person name="Thummler F."/>
            <person name="Tillich M."/>
            <person name="Villarreal Aguilar J.C."/>
            <person name="Widiez T."/>
            <person name="Wong G.K."/>
            <person name="Wymore A."/>
            <person name="Zhang Y."/>
            <person name="Zimmer A.D."/>
            <person name="Quatrano R.S."/>
            <person name="Mayer K.F.X."/>
            <person name="Goodstein D."/>
            <person name="Casacuberta J.M."/>
            <person name="Vandepoele K."/>
            <person name="Reski R."/>
            <person name="Cuming A.C."/>
            <person name="Tuskan G.A."/>
            <person name="Maumus F."/>
            <person name="Salse J."/>
            <person name="Schmutz J."/>
            <person name="Rensing S.A."/>
        </authorList>
    </citation>
    <scope>NUCLEOTIDE SEQUENCE [LARGE SCALE GENOMIC DNA]</scope>
    <source>
        <strain evidence="10 11">cv. Gransden 2004</strain>
    </source>
</reference>
<feature type="repeat" description="ANK" evidence="6">
    <location>
        <begin position="78"/>
        <end position="110"/>
    </location>
</feature>
<dbReference type="RefSeq" id="XP_024401370.1">
    <property type="nucleotide sequence ID" value="XM_024545602.2"/>
</dbReference>
<evidence type="ECO:0000256" key="3">
    <source>
        <dbReference type="ARBA" id="ARBA00022741"/>
    </source>
</evidence>
<sequence>MEDGLSIMKNGRIVFGRSSSLQPEGKEDHHVSGTSPILNSAKDLEQVAGMLYCACKGDIEGLNQLLEEGLTVDAADFDGRTALHLAACEGHLNVVQFLIDKGADVNRGDRWGSTPLADARHYNNDDVCRLLEQHGARLKISSMRVATTKEIPEYEILPEQLSGKDTKYKMPNGSKYRVRTWHGTRVAVKVLSSVDFTEEAFNSFRDELDLLQKMRHPNVVQFLGAVTQSSPMMIVTEFMPQMDLAKYLKEKKRLDPERAVAYALDIARGMNYLHEHKPDPIIHRALKPSNLLRDGKHLKVANFRLSLPKYDSASENGSENVGSNRSTDSLTTKLHKGSSCRYMAPELYRNDPDYDKSVDVFSFALIVQEMMEGSTPFHFQPPEAAAKLYANEDQRPPFRHYARRYPSGLRELIEDCWKKVPSARPSFSEIIVRLTEIQKGMGQKGFFRSLSCVNPSPGRVIS</sequence>
<dbReference type="EnsemblPlants" id="Pp3c17_8300V3.1">
    <property type="protein sequence ID" value="Pp3c17_8300V3.1"/>
    <property type="gene ID" value="Pp3c17_8300"/>
</dbReference>
<dbReference type="FunFam" id="3.30.200.20:FF:000180">
    <property type="entry name" value="serine/threonine-protein kinase STY46-like"/>
    <property type="match status" value="1"/>
</dbReference>
<organism evidence="9">
    <name type="scientific">Physcomitrium patens</name>
    <name type="common">Spreading-leaved earth moss</name>
    <name type="synonym">Physcomitrella patens</name>
    <dbReference type="NCBI Taxonomy" id="3218"/>
    <lineage>
        <taxon>Eukaryota</taxon>
        <taxon>Viridiplantae</taxon>
        <taxon>Streptophyta</taxon>
        <taxon>Embryophyta</taxon>
        <taxon>Bryophyta</taxon>
        <taxon>Bryophytina</taxon>
        <taxon>Bryopsida</taxon>
        <taxon>Funariidae</taxon>
        <taxon>Funariales</taxon>
        <taxon>Funariaceae</taxon>
        <taxon>Physcomitrium</taxon>
    </lineage>
</organism>
<evidence type="ECO:0000313" key="9">
    <source>
        <dbReference type="EMBL" id="PNR35952.1"/>
    </source>
</evidence>
<dbReference type="EnsemblPlants" id="Pp3c17_8300V3.2">
    <property type="protein sequence ID" value="Pp3c17_8300V3.2"/>
    <property type="gene ID" value="Pp3c17_8300"/>
</dbReference>
<dbReference type="OMA" id="VKLMYLA"/>
<dbReference type="InterPro" id="IPR011009">
    <property type="entry name" value="Kinase-like_dom_sf"/>
</dbReference>
<dbReference type="GO" id="GO:0004674">
    <property type="term" value="F:protein serine/threonine kinase activity"/>
    <property type="evidence" value="ECO:0000318"/>
    <property type="project" value="GO_Central"/>
</dbReference>
<gene>
    <name evidence="10" type="primary">LOC112294778</name>
    <name evidence="9" type="ORF">PHYPA_021802</name>
</gene>